<keyword evidence="1" id="KW-0812">Transmembrane</keyword>
<protein>
    <recommendedName>
        <fullName evidence="4">Ribosomally synthesized peptide with SipW-like signal peptide</fullName>
    </recommendedName>
</protein>
<keyword evidence="3" id="KW-1185">Reference proteome</keyword>
<accession>A0ABY2JA96</accession>
<evidence type="ECO:0000256" key="1">
    <source>
        <dbReference type="SAM" id="Phobius"/>
    </source>
</evidence>
<evidence type="ECO:0008006" key="4">
    <source>
        <dbReference type="Google" id="ProtNLM"/>
    </source>
</evidence>
<reference evidence="2 3" key="1">
    <citation type="submission" date="2019-03" db="EMBL/GenBank/DDBJ databases">
        <title>Genomics of glacier-inhabiting Cryobacterium strains.</title>
        <authorList>
            <person name="Liu Q."/>
            <person name="Xin Y.-H."/>
        </authorList>
    </citation>
    <scope>NUCLEOTIDE SEQUENCE [LARGE SCALE GENOMIC DNA]</scope>
    <source>
        <strain evidence="2 3">TMT2-16</strain>
    </source>
</reference>
<evidence type="ECO:0000313" key="2">
    <source>
        <dbReference type="EMBL" id="TFD01751.1"/>
    </source>
</evidence>
<dbReference type="EMBL" id="SOGO01000031">
    <property type="protein sequence ID" value="TFD01751.1"/>
    <property type="molecule type" value="Genomic_DNA"/>
</dbReference>
<evidence type="ECO:0000313" key="3">
    <source>
        <dbReference type="Proteomes" id="UP000297851"/>
    </source>
</evidence>
<organism evidence="2 3">
    <name type="scientific">Cryobacterium sandaracinum</name>
    <dbReference type="NCBI Taxonomy" id="1259247"/>
    <lineage>
        <taxon>Bacteria</taxon>
        <taxon>Bacillati</taxon>
        <taxon>Actinomycetota</taxon>
        <taxon>Actinomycetes</taxon>
        <taxon>Micrococcales</taxon>
        <taxon>Microbacteriaceae</taxon>
        <taxon>Cryobacterium</taxon>
    </lineage>
</organism>
<comment type="caution">
    <text evidence="2">The sequence shown here is derived from an EMBL/GenBank/DDBJ whole genome shotgun (WGS) entry which is preliminary data.</text>
</comment>
<keyword evidence="1" id="KW-0472">Membrane</keyword>
<dbReference type="Proteomes" id="UP000297851">
    <property type="component" value="Unassembled WGS sequence"/>
</dbReference>
<keyword evidence="1" id="KW-1133">Transmembrane helix</keyword>
<proteinExistence type="predicted"/>
<feature type="transmembrane region" description="Helical" evidence="1">
    <location>
        <begin position="21"/>
        <end position="41"/>
    </location>
</feature>
<gene>
    <name evidence="2" type="ORF">E3T25_11165</name>
</gene>
<name>A0ABY2JA96_9MICO</name>
<dbReference type="RefSeq" id="WP_134374262.1">
    <property type="nucleotide sequence ID" value="NZ_SOGO01000031.1"/>
</dbReference>
<sequence>MTKKTTPEATAGTAKQLRVRSIALVAAAMLLVGGGGAYAYWSTTGSGTGAAANAKSNGSLVLSAHLADGLTPGASVPVTYSAKNAGTSSLKVATISQTGSTDAPGCVFADNFTIAPSVVSDTRVMGMPRSQAVVDVTITGASTLMFLDTADDQDACKGATVTLTLKSN</sequence>